<dbReference type="Proteomes" id="UP000281406">
    <property type="component" value="Unassembled WGS sequence"/>
</dbReference>
<dbReference type="SMART" id="SM00449">
    <property type="entry name" value="SPRY"/>
    <property type="match status" value="1"/>
</dbReference>
<evidence type="ECO:0000256" key="6">
    <source>
        <dbReference type="SAM" id="SignalP"/>
    </source>
</evidence>
<keyword evidence="3" id="KW-0479">Metal-binding</keyword>
<keyword evidence="10" id="KW-1185">Reference proteome</keyword>
<dbReference type="Pfam" id="PF13553">
    <property type="entry name" value="FIIND"/>
    <property type="match status" value="1"/>
</dbReference>
<feature type="domain" description="B30.2/SPRY" evidence="7">
    <location>
        <begin position="9"/>
        <end position="206"/>
    </location>
</feature>
<dbReference type="PANTHER" id="PTHR25465:SF5">
    <property type="entry name" value="E3 UBIQUITIN_ISG15 LIGASE TRIM25-RELATED"/>
    <property type="match status" value="1"/>
</dbReference>
<dbReference type="InterPro" id="IPR003879">
    <property type="entry name" value="Butyrophylin_SPRY"/>
</dbReference>
<feature type="domain" description="FIIND" evidence="8">
    <location>
        <begin position="242"/>
        <end position="423"/>
    </location>
</feature>
<sequence length="423" mass="47175">MTCFCFIVWIIVESAELQQDHKNVDACDLTLDPNTANTHLILSEENGKVTCVLKNQLYPDHIERFEKWCQVLCGESLTGRCYWEAEWSGHVEISVTYKGISRKGWSEDCVFGYNDKSWSLNCTDNGFSVCHNKNMTKIPAICSSSKRVGVYVDVSAGTLSFYSVSDTHTLTHLHTFNTTFTEPLYAGCGVYECNSSVFLCDIKQPPVRNNSDTHTTGFSDPKPSGLNIHPLLNCQSCVHIADSDQWVQIEPSACTDEGGSKFRVITDPGRYECVRTRMRWVCDYEVTLQYCTVDGHFLNTELERLQCNRIGPVIYVTVISGKPKEVHLPHYACLGESDPSLKDAVKVLTIKDEGITTEPVELTRFHAKIVQPSFSLKTLIIMQMSIDRHTGVSVGVTADTGASVNAPVLTRNTITGPLNINYS</sequence>
<protein>
    <submittedName>
        <fullName evidence="9">Stonustoxin subunit beta</fullName>
    </submittedName>
</protein>
<evidence type="ECO:0000256" key="1">
    <source>
        <dbReference type="ARBA" id="ARBA00004514"/>
    </source>
</evidence>
<keyword evidence="6" id="KW-0732">Signal</keyword>
<dbReference type="InterPro" id="IPR043136">
    <property type="entry name" value="B30.2/SPRY_sf"/>
</dbReference>
<keyword evidence="4" id="KW-0863">Zinc-finger</keyword>
<dbReference type="SMART" id="SM00589">
    <property type="entry name" value="PRY"/>
    <property type="match status" value="1"/>
</dbReference>
<dbReference type="GO" id="GO:0008270">
    <property type="term" value="F:zinc ion binding"/>
    <property type="evidence" value="ECO:0007669"/>
    <property type="project" value="UniProtKB-KW"/>
</dbReference>
<name>A0A3N0Z8T8_ANAGA</name>
<dbReference type="InterPro" id="IPR025307">
    <property type="entry name" value="FIIND_dom"/>
</dbReference>
<comment type="subcellular location">
    <subcellularLocation>
        <location evidence="1">Cytoplasm</location>
        <location evidence="1">Cytosol</location>
    </subcellularLocation>
</comment>
<dbReference type="Gene3D" id="2.60.120.920">
    <property type="match status" value="1"/>
</dbReference>
<organism evidence="9 10">
    <name type="scientific">Anabarilius grahami</name>
    <name type="common">Kanglang fish</name>
    <name type="synonym">Barilius grahami</name>
    <dbReference type="NCBI Taxonomy" id="495550"/>
    <lineage>
        <taxon>Eukaryota</taxon>
        <taxon>Metazoa</taxon>
        <taxon>Chordata</taxon>
        <taxon>Craniata</taxon>
        <taxon>Vertebrata</taxon>
        <taxon>Euteleostomi</taxon>
        <taxon>Actinopterygii</taxon>
        <taxon>Neopterygii</taxon>
        <taxon>Teleostei</taxon>
        <taxon>Ostariophysi</taxon>
        <taxon>Cypriniformes</taxon>
        <taxon>Xenocyprididae</taxon>
        <taxon>Xenocypridinae</taxon>
        <taxon>Xenocypridinae incertae sedis</taxon>
        <taxon>Anabarilius</taxon>
    </lineage>
</organism>
<keyword evidence="2" id="KW-0963">Cytoplasm</keyword>
<dbReference type="CDD" id="cd16040">
    <property type="entry name" value="SPRY_PRY_SNTX"/>
    <property type="match status" value="1"/>
</dbReference>
<dbReference type="FunFam" id="2.60.120.920:FF:000037">
    <property type="entry name" value="Si:dkey-191j3.2"/>
    <property type="match status" value="1"/>
</dbReference>
<evidence type="ECO:0000256" key="5">
    <source>
        <dbReference type="ARBA" id="ARBA00022833"/>
    </source>
</evidence>
<accession>A0A3N0Z8T8</accession>
<dbReference type="OrthoDB" id="9903688at2759"/>
<evidence type="ECO:0000256" key="3">
    <source>
        <dbReference type="ARBA" id="ARBA00022723"/>
    </source>
</evidence>
<evidence type="ECO:0000259" key="7">
    <source>
        <dbReference type="PROSITE" id="PS50188"/>
    </source>
</evidence>
<dbReference type="InterPro" id="IPR006574">
    <property type="entry name" value="PRY"/>
</dbReference>
<dbReference type="PROSITE" id="PS51830">
    <property type="entry name" value="FIIND"/>
    <property type="match status" value="1"/>
</dbReference>
<dbReference type="Pfam" id="PF13765">
    <property type="entry name" value="PRY"/>
    <property type="match status" value="1"/>
</dbReference>
<evidence type="ECO:0000313" key="10">
    <source>
        <dbReference type="Proteomes" id="UP000281406"/>
    </source>
</evidence>
<dbReference type="EMBL" id="RJVU01004711">
    <property type="protein sequence ID" value="ROL54859.1"/>
    <property type="molecule type" value="Genomic_DNA"/>
</dbReference>
<proteinExistence type="predicted"/>
<dbReference type="InterPro" id="IPR013320">
    <property type="entry name" value="ConA-like_dom_sf"/>
</dbReference>
<dbReference type="InterPro" id="IPR003877">
    <property type="entry name" value="SPRY_dom"/>
</dbReference>
<keyword evidence="5" id="KW-0862">Zinc</keyword>
<feature type="chain" id="PRO_5018218179" evidence="6">
    <location>
        <begin position="18"/>
        <end position="423"/>
    </location>
</feature>
<evidence type="ECO:0000256" key="4">
    <source>
        <dbReference type="ARBA" id="ARBA00022771"/>
    </source>
</evidence>
<feature type="signal peptide" evidence="6">
    <location>
        <begin position="1"/>
        <end position="17"/>
    </location>
</feature>
<dbReference type="AlphaFoldDB" id="A0A3N0Z8T8"/>
<evidence type="ECO:0000313" key="9">
    <source>
        <dbReference type="EMBL" id="ROL54859.1"/>
    </source>
</evidence>
<dbReference type="InterPro" id="IPR001870">
    <property type="entry name" value="B30.2/SPRY"/>
</dbReference>
<dbReference type="Pfam" id="PF00622">
    <property type="entry name" value="SPRY"/>
    <property type="match status" value="1"/>
</dbReference>
<dbReference type="InterPro" id="IPR051051">
    <property type="entry name" value="E3_ubiq-ligase_TRIM/RNF"/>
</dbReference>
<evidence type="ECO:0000259" key="8">
    <source>
        <dbReference type="PROSITE" id="PS51830"/>
    </source>
</evidence>
<dbReference type="SUPFAM" id="SSF49899">
    <property type="entry name" value="Concanavalin A-like lectins/glucanases"/>
    <property type="match status" value="1"/>
</dbReference>
<evidence type="ECO:0000256" key="2">
    <source>
        <dbReference type="ARBA" id="ARBA00022490"/>
    </source>
</evidence>
<dbReference type="PROSITE" id="PS50188">
    <property type="entry name" value="B302_SPRY"/>
    <property type="match status" value="1"/>
</dbReference>
<comment type="caution">
    <text evidence="9">The sequence shown here is derived from an EMBL/GenBank/DDBJ whole genome shotgun (WGS) entry which is preliminary data.</text>
</comment>
<dbReference type="PRINTS" id="PR01407">
    <property type="entry name" value="BUTYPHLNCDUF"/>
</dbReference>
<gene>
    <name evidence="9" type="ORF">DPX16_23311</name>
</gene>
<reference evidence="9 10" key="1">
    <citation type="submission" date="2018-10" db="EMBL/GenBank/DDBJ databases">
        <title>Genome assembly for a Yunnan-Guizhou Plateau 3E fish, Anabarilius grahami (Regan), and its evolutionary and genetic applications.</title>
        <authorList>
            <person name="Jiang W."/>
        </authorList>
    </citation>
    <scope>NUCLEOTIDE SEQUENCE [LARGE SCALE GENOMIC DNA]</scope>
    <source>
        <strain evidence="9">AG-KIZ</strain>
        <tissue evidence="9">Muscle</tissue>
    </source>
</reference>
<dbReference type="PANTHER" id="PTHR25465">
    <property type="entry name" value="B-BOX DOMAIN CONTAINING"/>
    <property type="match status" value="1"/>
</dbReference>
<dbReference type="GO" id="GO:0005829">
    <property type="term" value="C:cytosol"/>
    <property type="evidence" value="ECO:0007669"/>
    <property type="project" value="UniProtKB-SubCell"/>
</dbReference>